<dbReference type="RefSeq" id="WP_021670121.1">
    <property type="nucleotide sequence ID" value="NZ_KI259488.1"/>
</dbReference>
<protein>
    <submittedName>
        <fullName evidence="1">Uncharacterized protein</fullName>
    </submittedName>
</protein>
<comment type="caution">
    <text evidence="1">The sequence shown here is derived from an EMBL/GenBank/DDBJ whole genome shotgun (WGS) entry which is preliminary data.</text>
</comment>
<organism evidence="1 2">
    <name type="scientific">Prevotella disiens JCM 6334 = ATCC 29426</name>
    <dbReference type="NCBI Taxonomy" id="1235811"/>
    <lineage>
        <taxon>Bacteria</taxon>
        <taxon>Pseudomonadati</taxon>
        <taxon>Bacteroidota</taxon>
        <taxon>Bacteroidia</taxon>
        <taxon>Bacteroidales</taxon>
        <taxon>Prevotellaceae</taxon>
        <taxon>Prevotella</taxon>
    </lineage>
</organism>
<proteinExistence type="predicted"/>
<dbReference type="Proteomes" id="UP000016660">
    <property type="component" value="Unassembled WGS sequence"/>
</dbReference>
<evidence type="ECO:0000313" key="2">
    <source>
        <dbReference type="Proteomes" id="UP000016660"/>
    </source>
</evidence>
<sequence>RDNNSADPNYGVLKAKDGSIINPVFDIYVSQHEKTYKTVTIPIGKYVVFAVSQDISFPTKSEAGLKYCIKEIEVKERTSELVLSPTFPTTYSMYGLVPWVDVSEKFSYTWK</sequence>
<accession>A0ABN0NU90</accession>
<evidence type="ECO:0000313" key="1">
    <source>
        <dbReference type="EMBL" id="ERJ79584.1"/>
    </source>
</evidence>
<keyword evidence="2" id="KW-1185">Reference proteome</keyword>
<gene>
    <name evidence="1" type="ORF">HMPREF0653_00592</name>
</gene>
<name>A0ABN0NU90_9BACT</name>
<reference evidence="1 2" key="1">
    <citation type="submission" date="2013-06" db="EMBL/GenBank/DDBJ databases">
        <authorList>
            <person name="Weinstock G."/>
            <person name="Sodergren E."/>
            <person name="Lobos E.A."/>
            <person name="Fulton L."/>
            <person name="Fulton R."/>
            <person name="Courtney L."/>
            <person name="Fronick C."/>
            <person name="O'Laughlin M."/>
            <person name="Godfrey J."/>
            <person name="Wilson R.M."/>
            <person name="Miner T."/>
            <person name="Farmer C."/>
            <person name="Delehaunty K."/>
            <person name="Cordes M."/>
            <person name="Minx P."/>
            <person name="Tomlinson C."/>
            <person name="Chen J."/>
            <person name="Wollam A."/>
            <person name="Pepin K.H."/>
            <person name="Bhonagiri V."/>
            <person name="Zhang X."/>
            <person name="Warren W."/>
            <person name="Mitreva M."/>
            <person name="Mardis E.R."/>
            <person name="Wilson R.K."/>
        </authorList>
    </citation>
    <scope>NUCLEOTIDE SEQUENCE [LARGE SCALE GENOMIC DNA]</scope>
    <source>
        <strain evidence="1 2">ATCC 29426</strain>
    </source>
</reference>
<dbReference type="EMBL" id="AWUY01000044">
    <property type="protein sequence ID" value="ERJ79584.1"/>
    <property type="molecule type" value="Genomic_DNA"/>
</dbReference>
<feature type="non-terminal residue" evidence="1">
    <location>
        <position position="1"/>
    </location>
</feature>